<feature type="region of interest" description="Disordered" evidence="1">
    <location>
        <begin position="231"/>
        <end position="272"/>
    </location>
</feature>
<dbReference type="PROSITE" id="PS51257">
    <property type="entry name" value="PROKAR_LIPOPROTEIN"/>
    <property type="match status" value="1"/>
</dbReference>
<organism evidence="2 3">
    <name type="scientific">Turicibacter faecis</name>
    <dbReference type="NCBI Taxonomy" id="2963365"/>
    <lineage>
        <taxon>Bacteria</taxon>
        <taxon>Bacillati</taxon>
        <taxon>Bacillota</taxon>
        <taxon>Erysipelotrichia</taxon>
        <taxon>Erysipelotrichales</taxon>
        <taxon>Turicibacteraceae</taxon>
        <taxon>Turicibacter</taxon>
    </lineage>
</organism>
<dbReference type="RefSeq" id="WP_338617800.1">
    <property type="nucleotide sequence ID" value="NZ_AP028127.1"/>
</dbReference>
<gene>
    <name evidence="2" type="ORF">T23_03630</name>
</gene>
<evidence type="ECO:0000313" key="2">
    <source>
        <dbReference type="EMBL" id="BEH90261.1"/>
    </source>
</evidence>
<keyword evidence="3" id="KW-1185">Reference proteome</keyword>
<dbReference type="Proteomes" id="UP001432099">
    <property type="component" value="Chromosome"/>
</dbReference>
<name>A0ABN6Z9N4_9FIRM</name>
<reference evidence="2" key="1">
    <citation type="journal article" date="2024" name="Int. J. Syst. Evol. Microbiol.">
        <title>Turicibacter faecis sp. nov., isolated from faeces of heart failure mouse model.</title>
        <authorList>
            <person name="Imamura Y."/>
            <person name="Motooka D."/>
            <person name="Nakajima Y."/>
            <person name="Ito S."/>
            <person name="Kitakaze M."/>
            <person name="Iida T."/>
            <person name="Nakamura S."/>
        </authorList>
    </citation>
    <scope>NUCLEOTIDE SEQUENCE</scope>
    <source>
        <strain evidence="2">TC023</strain>
    </source>
</reference>
<feature type="compositionally biased region" description="Acidic residues" evidence="1">
    <location>
        <begin position="231"/>
        <end position="240"/>
    </location>
</feature>
<feature type="compositionally biased region" description="Acidic residues" evidence="1">
    <location>
        <begin position="250"/>
        <end position="262"/>
    </location>
</feature>
<evidence type="ECO:0000313" key="3">
    <source>
        <dbReference type="Proteomes" id="UP001432099"/>
    </source>
</evidence>
<accession>A0ABN6Z9N4</accession>
<protein>
    <submittedName>
        <fullName evidence="2">Uncharacterized protein</fullName>
    </submittedName>
</protein>
<sequence>MKTKIGFLLAMMMLAGCQSPKDQKIEEQPVEEVSKKREEITTNLTNQDLTHLNEYLSELSQAGFLSYDSQSPDQTQLLDLGFMLYAFEGKIPDRVEVDGASYNPFPYEEFNKKLNFYFDCQLEKEGNDEWLFQEDTFYHPLLETGFSKNKVTQVDRVFDNGDGSFLVEGTLYRFKSSMEEDLYPQYVQPKSTWTSSMEAQLIGNVTVTFVQSEKLLHDVIDQYQANYFEGVEEEASDESQEVNADRTEYEEPQSETVEEEDHLEIPDERTYSPTDYIPAYQTDIFDYEQQPILTAGVVDYIMEGDGAPGSYTAILNIVPYSNDYPYTISLTVSNKFPQLQVGDRLEVYIVPEVRDIEESEGVIIAELQYFRYLSEEELASRF</sequence>
<evidence type="ECO:0000256" key="1">
    <source>
        <dbReference type="SAM" id="MobiDB-lite"/>
    </source>
</evidence>
<proteinExistence type="predicted"/>
<dbReference type="EMBL" id="AP028127">
    <property type="protein sequence ID" value="BEH90261.1"/>
    <property type="molecule type" value="Genomic_DNA"/>
</dbReference>